<evidence type="ECO:0000313" key="3">
    <source>
        <dbReference type="Proteomes" id="UP001269144"/>
    </source>
</evidence>
<comment type="caution">
    <text evidence="2">The sequence shown here is derived from an EMBL/GenBank/DDBJ whole genome shotgun (WGS) entry which is preliminary data.</text>
</comment>
<dbReference type="EMBL" id="JAVQLW010000005">
    <property type="protein sequence ID" value="MDS9469980.1"/>
    <property type="molecule type" value="Genomic_DNA"/>
</dbReference>
<sequence>MPDRKIAESGQSPPANGPPGSDGQVPVLATGEVVEVSAREPCKTVVEFLP</sequence>
<reference evidence="3" key="1">
    <citation type="submission" date="2023-07" db="EMBL/GenBank/DDBJ databases">
        <title>Paracoccus sp. MBLB3053 whole genome sequence.</title>
        <authorList>
            <person name="Hwang C.Y."/>
            <person name="Cho E.-S."/>
            <person name="Seo M.-J."/>
        </authorList>
    </citation>
    <scope>NUCLEOTIDE SEQUENCE [LARGE SCALE GENOMIC DNA]</scope>
    <source>
        <strain evidence="3">MBLB3053</strain>
    </source>
</reference>
<gene>
    <name evidence="2" type="ORF">RGQ15_20735</name>
</gene>
<accession>A0ABU2HZM4</accession>
<keyword evidence="3" id="KW-1185">Reference proteome</keyword>
<proteinExistence type="predicted"/>
<protein>
    <submittedName>
        <fullName evidence="2">Uncharacterized protein</fullName>
    </submittedName>
</protein>
<organism evidence="2 3">
    <name type="scientific">Paracoccus aurantius</name>
    <dbReference type="NCBI Taxonomy" id="3073814"/>
    <lineage>
        <taxon>Bacteria</taxon>
        <taxon>Pseudomonadati</taxon>
        <taxon>Pseudomonadota</taxon>
        <taxon>Alphaproteobacteria</taxon>
        <taxon>Rhodobacterales</taxon>
        <taxon>Paracoccaceae</taxon>
        <taxon>Paracoccus</taxon>
    </lineage>
</organism>
<evidence type="ECO:0000256" key="1">
    <source>
        <dbReference type="SAM" id="MobiDB-lite"/>
    </source>
</evidence>
<dbReference type="RefSeq" id="WP_311162766.1">
    <property type="nucleotide sequence ID" value="NZ_JAVQLW010000005.1"/>
</dbReference>
<dbReference type="Proteomes" id="UP001269144">
    <property type="component" value="Unassembled WGS sequence"/>
</dbReference>
<evidence type="ECO:0000313" key="2">
    <source>
        <dbReference type="EMBL" id="MDS9469980.1"/>
    </source>
</evidence>
<feature type="region of interest" description="Disordered" evidence="1">
    <location>
        <begin position="1"/>
        <end position="26"/>
    </location>
</feature>
<name>A0ABU2HZM4_9RHOB</name>